<dbReference type="HOGENOM" id="CLU_2830298_0_0_6"/>
<gene>
    <name evidence="1" type="ORF">XBFM1_860035</name>
</gene>
<reference evidence="1" key="1">
    <citation type="submission" date="2013-07" db="EMBL/GenBank/DDBJ databases">
        <title>Sub-species coevolution in mutualistic symbiosis.</title>
        <authorList>
            <person name="Murfin K."/>
            <person name="Klassen J."/>
            <person name="Lee M."/>
            <person name="Forst S."/>
            <person name="Stock P."/>
            <person name="Goodrich-Blair H."/>
        </authorList>
    </citation>
    <scope>NUCLEOTIDE SEQUENCE [LARGE SCALE GENOMIC DNA]</scope>
    <source>
        <strain evidence="1">Feltiae Moldova</strain>
    </source>
</reference>
<accession>A0A077P201</accession>
<sequence>MSYAFMLNLVNFIHFTIKFHNIEPALITLGKMAKFRPQKERNNINYILQKYEETDDSFLYGNKLDMDYY</sequence>
<name>A0A077P201_XENBV</name>
<organism evidence="1">
    <name type="scientific">Xenorhabdus bovienii str. feltiae Moldova</name>
    <dbReference type="NCBI Taxonomy" id="1398200"/>
    <lineage>
        <taxon>Bacteria</taxon>
        <taxon>Pseudomonadati</taxon>
        <taxon>Pseudomonadota</taxon>
        <taxon>Gammaproteobacteria</taxon>
        <taxon>Enterobacterales</taxon>
        <taxon>Morganellaceae</taxon>
        <taxon>Xenorhabdus</taxon>
    </lineage>
</organism>
<protein>
    <submittedName>
        <fullName evidence="1">Uncharacterized protein</fullName>
    </submittedName>
</protein>
<dbReference type="Proteomes" id="UP000028487">
    <property type="component" value="Unassembled WGS sequence"/>
</dbReference>
<dbReference type="AlphaFoldDB" id="A0A077P201"/>
<proteinExistence type="predicted"/>
<comment type="caution">
    <text evidence="1">The sequence shown here is derived from an EMBL/GenBank/DDBJ whole genome shotgun (WGS) entry which is preliminary data.</text>
</comment>
<dbReference type="EMBL" id="CBSV010000261">
    <property type="protein sequence ID" value="CDH03841.1"/>
    <property type="molecule type" value="Genomic_DNA"/>
</dbReference>
<evidence type="ECO:0000313" key="1">
    <source>
        <dbReference type="EMBL" id="CDH03841.1"/>
    </source>
</evidence>